<dbReference type="Proteomes" id="UP000765509">
    <property type="component" value="Unassembled WGS sequence"/>
</dbReference>
<dbReference type="AlphaFoldDB" id="A0A9Q3Q906"/>
<dbReference type="EMBL" id="AVOT02136214">
    <property type="protein sequence ID" value="MBW0589923.1"/>
    <property type="molecule type" value="Genomic_DNA"/>
</dbReference>
<name>A0A9Q3Q906_9BASI</name>
<gene>
    <name evidence="1" type="ORF">O181_129638</name>
</gene>
<evidence type="ECO:0000313" key="2">
    <source>
        <dbReference type="Proteomes" id="UP000765509"/>
    </source>
</evidence>
<organism evidence="1 2">
    <name type="scientific">Austropuccinia psidii MF-1</name>
    <dbReference type="NCBI Taxonomy" id="1389203"/>
    <lineage>
        <taxon>Eukaryota</taxon>
        <taxon>Fungi</taxon>
        <taxon>Dikarya</taxon>
        <taxon>Basidiomycota</taxon>
        <taxon>Pucciniomycotina</taxon>
        <taxon>Pucciniomycetes</taxon>
        <taxon>Pucciniales</taxon>
        <taxon>Sphaerophragmiaceae</taxon>
        <taxon>Austropuccinia</taxon>
    </lineage>
</organism>
<sequence>MPKISLRKKAIKDLCLMCLITHIEENGVNILKEKYGKDNQDTDEVLKAHHSSQSYNLALNLTMHSRYLSIPSQTIAHEAYNIDVLFKMQEDVFKKSIRTLKDGFI</sequence>
<protein>
    <submittedName>
        <fullName evidence="1">Uncharacterized protein</fullName>
    </submittedName>
</protein>
<evidence type="ECO:0000313" key="1">
    <source>
        <dbReference type="EMBL" id="MBW0589923.1"/>
    </source>
</evidence>
<accession>A0A9Q3Q906</accession>
<reference evidence="1" key="1">
    <citation type="submission" date="2021-03" db="EMBL/GenBank/DDBJ databases">
        <title>Draft genome sequence of rust myrtle Austropuccinia psidii MF-1, a brazilian biotype.</title>
        <authorList>
            <person name="Quecine M.C."/>
            <person name="Pachon D.M.R."/>
            <person name="Bonatelli M.L."/>
            <person name="Correr F.H."/>
            <person name="Franceschini L.M."/>
            <person name="Leite T.F."/>
            <person name="Margarido G.R.A."/>
            <person name="Almeida C.A."/>
            <person name="Ferrarezi J.A."/>
            <person name="Labate C.A."/>
        </authorList>
    </citation>
    <scope>NUCLEOTIDE SEQUENCE</scope>
    <source>
        <strain evidence="1">MF-1</strain>
    </source>
</reference>
<keyword evidence="2" id="KW-1185">Reference proteome</keyword>
<comment type="caution">
    <text evidence="1">The sequence shown here is derived from an EMBL/GenBank/DDBJ whole genome shotgun (WGS) entry which is preliminary data.</text>
</comment>
<proteinExistence type="predicted"/>